<dbReference type="InterPro" id="IPR000061">
    <property type="entry name" value="Surp"/>
</dbReference>
<dbReference type="InterPro" id="IPR006569">
    <property type="entry name" value="CID_dom"/>
</dbReference>
<evidence type="ECO:0000313" key="8">
    <source>
        <dbReference type="Proteomes" id="UP000054477"/>
    </source>
</evidence>
<dbReference type="GO" id="GO:0005634">
    <property type="term" value="C:nucleus"/>
    <property type="evidence" value="ECO:0007669"/>
    <property type="project" value="TreeGrafter"/>
</dbReference>
<protein>
    <recommendedName>
        <fullName evidence="9">U2 snRNP-associated SURP motif-containing protein</fullName>
    </recommendedName>
</protein>
<dbReference type="InterPro" id="IPR035967">
    <property type="entry name" value="SWAP/Surp_sf"/>
</dbReference>
<feature type="region of interest" description="Disordered" evidence="3">
    <location>
        <begin position="713"/>
        <end position="732"/>
    </location>
</feature>
<feature type="domain" description="SURP motif" evidence="5">
    <location>
        <begin position="394"/>
        <end position="437"/>
    </location>
</feature>
<dbReference type="STRING" id="1095629.A0A0C9XCC1"/>
<dbReference type="SMART" id="SM00582">
    <property type="entry name" value="RPR"/>
    <property type="match status" value="1"/>
</dbReference>
<dbReference type="InterPro" id="IPR051485">
    <property type="entry name" value="SR-CTD_assoc_factor"/>
</dbReference>
<dbReference type="InterPro" id="IPR008942">
    <property type="entry name" value="ENTH_VHS"/>
</dbReference>
<proteinExistence type="predicted"/>
<dbReference type="EMBL" id="KN838537">
    <property type="protein sequence ID" value="KIK09900.1"/>
    <property type="molecule type" value="Genomic_DNA"/>
</dbReference>
<reference evidence="7 8" key="1">
    <citation type="submission" date="2014-04" db="EMBL/GenBank/DDBJ databases">
        <authorList>
            <consortium name="DOE Joint Genome Institute"/>
            <person name="Kuo A."/>
            <person name="Kohler A."/>
            <person name="Nagy L.G."/>
            <person name="Floudas D."/>
            <person name="Copeland A."/>
            <person name="Barry K.W."/>
            <person name="Cichocki N."/>
            <person name="Veneault-Fourrey C."/>
            <person name="LaButti K."/>
            <person name="Lindquist E.A."/>
            <person name="Lipzen A."/>
            <person name="Lundell T."/>
            <person name="Morin E."/>
            <person name="Murat C."/>
            <person name="Sun H."/>
            <person name="Tunlid A."/>
            <person name="Henrissat B."/>
            <person name="Grigoriev I.V."/>
            <person name="Hibbett D.S."/>
            <person name="Martin F."/>
            <person name="Nordberg H.P."/>
            <person name="Cantor M.N."/>
            <person name="Hua S.X."/>
        </authorList>
    </citation>
    <scope>NUCLEOTIDE SEQUENCE [LARGE SCALE GENOMIC DNA]</scope>
    <source>
        <strain evidence="7 8">LaAM-08-1</strain>
    </source>
</reference>
<dbReference type="GO" id="GO:0006396">
    <property type="term" value="P:RNA processing"/>
    <property type="evidence" value="ECO:0007669"/>
    <property type="project" value="InterPro"/>
</dbReference>
<dbReference type="Pfam" id="PF01805">
    <property type="entry name" value="Surp"/>
    <property type="match status" value="1"/>
</dbReference>
<dbReference type="HOGENOM" id="CLU_010743_3_0_1"/>
<dbReference type="PANTHER" id="PTHR23140">
    <property type="entry name" value="RNA PROCESSING PROTEIN LD23810P"/>
    <property type="match status" value="1"/>
</dbReference>
<dbReference type="PROSITE" id="PS51391">
    <property type="entry name" value="CID"/>
    <property type="match status" value="1"/>
</dbReference>
<evidence type="ECO:0000313" key="7">
    <source>
        <dbReference type="EMBL" id="KIK09900.1"/>
    </source>
</evidence>
<evidence type="ECO:0000256" key="1">
    <source>
        <dbReference type="ARBA" id="ARBA00022884"/>
    </source>
</evidence>
<evidence type="ECO:0000259" key="6">
    <source>
        <dbReference type="PROSITE" id="PS51391"/>
    </source>
</evidence>
<dbReference type="Proteomes" id="UP000054477">
    <property type="component" value="Unassembled WGS sequence"/>
</dbReference>
<organism evidence="7 8">
    <name type="scientific">Laccaria amethystina LaAM-08-1</name>
    <dbReference type="NCBI Taxonomy" id="1095629"/>
    <lineage>
        <taxon>Eukaryota</taxon>
        <taxon>Fungi</taxon>
        <taxon>Dikarya</taxon>
        <taxon>Basidiomycota</taxon>
        <taxon>Agaricomycotina</taxon>
        <taxon>Agaricomycetes</taxon>
        <taxon>Agaricomycetidae</taxon>
        <taxon>Agaricales</taxon>
        <taxon>Agaricineae</taxon>
        <taxon>Hydnangiaceae</taxon>
        <taxon>Laccaria</taxon>
    </lineage>
</organism>
<dbReference type="PANTHER" id="PTHR23140:SF0">
    <property type="entry name" value="U2 SNRNP-ASSOCIATED SURP MOTIF-CONTAINING PROTEIN"/>
    <property type="match status" value="1"/>
</dbReference>
<dbReference type="Gene3D" id="3.30.70.330">
    <property type="match status" value="1"/>
</dbReference>
<feature type="region of interest" description="Disordered" evidence="3">
    <location>
        <begin position="650"/>
        <end position="697"/>
    </location>
</feature>
<dbReference type="Gene3D" id="1.25.40.90">
    <property type="match status" value="1"/>
</dbReference>
<feature type="region of interest" description="Disordered" evidence="3">
    <location>
        <begin position="743"/>
        <end position="766"/>
    </location>
</feature>
<feature type="domain" description="CID" evidence="6">
    <location>
        <begin position="478"/>
        <end position="623"/>
    </location>
</feature>
<dbReference type="InterPro" id="IPR035979">
    <property type="entry name" value="RBD_domain_sf"/>
</dbReference>
<dbReference type="SUPFAM" id="SSF54928">
    <property type="entry name" value="RNA-binding domain, RBD"/>
    <property type="match status" value="1"/>
</dbReference>
<dbReference type="PROSITE" id="PS50102">
    <property type="entry name" value="RRM"/>
    <property type="match status" value="1"/>
</dbReference>
<feature type="compositionally biased region" description="Acidic residues" evidence="3">
    <location>
        <begin position="671"/>
        <end position="681"/>
    </location>
</feature>
<evidence type="ECO:0008006" key="9">
    <source>
        <dbReference type="Google" id="ProtNLM"/>
    </source>
</evidence>
<dbReference type="SMART" id="SM00648">
    <property type="entry name" value="SWAP"/>
    <property type="match status" value="1"/>
</dbReference>
<feature type="compositionally biased region" description="Basic residues" evidence="3">
    <location>
        <begin position="318"/>
        <end position="364"/>
    </location>
</feature>
<feature type="compositionally biased region" description="Basic and acidic residues" evidence="3">
    <location>
        <begin position="44"/>
        <end position="60"/>
    </location>
</feature>
<evidence type="ECO:0000259" key="4">
    <source>
        <dbReference type="PROSITE" id="PS50102"/>
    </source>
</evidence>
<gene>
    <name evidence="7" type="ORF">K443DRAFT_636777</name>
</gene>
<feature type="compositionally biased region" description="Polar residues" evidence="3">
    <location>
        <begin position="110"/>
        <end position="120"/>
    </location>
</feature>
<dbReference type="AlphaFoldDB" id="A0A0C9XCC1"/>
<evidence type="ECO:0000256" key="2">
    <source>
        <dbReference type="PROSITE-ProRule" id="PRU00176"/>
    </source>
</evidence>
<accession>A0A0C9XCC1</accession>
<dbReference type="SUPFAM" id="SSF109905">
    <property type="entry name" value="Surp module (SWAP domain)"/>
    <property type="match status" value="1"/>
</dbReference>
<dbReference type="Pfam" id="PF04818">
    <property type="entry name" value="CID"/>
    <property type="match status" value="1"/>
</dbReference>
<dbReference type="InterPro" id="IPR012677">
    <property type="entry name" value="Nucleotide-bd_a/b_plait_sf"/>
</dbReference>
<dbReference type="SMART" id="SM00360">
    <property type="entry name" value="RRM"/>
    <property type="match status" value="1"/>
</dbReference>
<reference evidence="8" key="2">
    <citation type="submission" date="2015-01" db="EMBL/GenBank/DDBJ databases">
        <title>Evolutionary Origins and Diversification of the Mycorrhizal Mutualists.</title>
        <authorList>
            <consortium name="DOE Joint Genome Institute"/>
            <consortium name="Mycorrhizal Genomics Consortium"/>
            <person name="Kohler A."/>
            <person name="Kuo A."/>
            <person name="Nagy L.G."/>
            <person name="Floudas D."/>
            <person name="Copeland A."/>
            <person name="Barry K.W."/>
            <person name="Cichocki N."/>
            <person name="Veneault-Fourrey C."/>
            <person name="LaButti K."/>
            <person name="Lindquist E.A."/>
            <person name="Lipzen A."/>
            <person name="Lundell T."/>
            <person name="Morin E."/>
            <person name="Murat C."/>
            <person name="Riley R."/>
            <person name="Ohm R."/>
            <person name="Sun H."/>
            <person name="Tunlid A."/>
            <person name="Henrissat B."/>
            <person name="Grigoriev I.V."/>
            <person name="Hibbett D.S."/>
            <person name="Martin F."/>
        </authorList>
    </citation>
    <scope>NUCLEOTIDE SEQUENCE [LARGE SCALE GENOMIC DNA]</scope>
    <source>
        <strain evidence="8">LaAM-08-1</strain>
    </source>
</reference>
<dbReference type="GO" id="GO:0003723">
    <property type="term" value="F:RNA binding"/>
    <property type="evidence" value="ECO:0007669"/>
    <property type="project" value="UniProtKB-UniRule"/>
</dbReference>
<feature type="compositionally biased region" description="Acidic residues" evidence="3">
    <location>
        <begin position="755"/>
        <end position="766"/>
    </location>
</feature>
<evidence type="ECO:0000256" key="3">
    <source>
        <dbReference type="SAM" id="MobiDB-lite"/>
    </source>
</evidence>
<feature type="region of interest" description="Disordered" evidence="3">
    <location>
        <begin position="1"/>
        <end position="60"/>
    </location>
</feature>
<sequence>MDKTKSKLAAFFDNDEEESSFPQKPVDDAKLTQYTAGKVRKSRREKEQEAAEIKKREEEADAAKAYAEFIDAFEGEDANRRKSASTFIKADSKLAYIPAAAQRSSEHQARTSVPTSMINRSPSPPTSSKPKGKRAMDSFLEEIKREQAEREAKYSRRGHGQGRSITAMAAYDGQSGSKDRGDPQTSNVFVANLPPHVTEQGLGNFFARAGPVGSVKIMWPRTDGTVGPGADMTTTRRTKNAGLSGFVSFMKRKDAETALREFDGFDWGGSVLRVGWSKAVPIAAKPLYGRFTRNVTAFNFKRPTVSNTSKPRDSRSPSRSRSRSRERRRSRSPRADRHHTSRRSRSRSWSRPRSPRRRRSSGRHRPYDGSRSRSPRRRSRSPQRLDEDDVTDTFIRAVAAEVKGHDAKYEAALREREKDNPKYRFLLRRDHRRHAFYRGLVESERFTEPEFDDEGYNSIYSSDSAEESERERSRKNALGKLARKRFEAMLRALSGKRGEMARCMTFSLEHAEAAHEVADIIVASLLVDGTAVPRKVARLHLICDILHNSAAPVPSAWKFRQEFQSRLGIVFDHLANIYHSFPGRITADLFKKQITTVVDIWEDWIVFPLDFTSELRRRLEGAVSAADEAEQAEAERLLPTKELNPSRFKTSSFKLATESEPLEPSVRNTESDGEPMDVSGDEADRGDVDGKPVEDIDVDGVPVEDIDVDGVPVEDVDLDGLPVDDVDGVPVDDVDADGALVVDNHTDNTNVDGIPIDDVDGEPLDI</sequence>
<dbReference type="Gene3D" id="1.10.10.790">
    <property type="entry name" value="Surp module"/>
    <property type="match status" value="1"/>
</dbReference>
<feature type="domain" description="RRM" evidence="4">
    <location>
        <begin position="186"/>
        <end position="279"/>
    </location>
</feature>
<feature type="region of interest" description="Disordered" evidence="3">
    <location>
        <begin position="302"/>
        <end position="391"/>
    </location>
</feature>
<feature type="compositionally biased region" description="Basic and acidic residues" evidence="3">
    <location>
        <begin position="682"/>
        <end position="694"/>
    </location>
</feature>
<keyword evidence="8" id="KW-1185">Reference proteome</keyword>
<name>A0A0C9XCC1_9AGAR</name>
<dbReference type="InterPro" id="IPR000504">
    <property type="entry name" value="RRM_dom"/>
</dbReference>
<dbReference type="PROSITE" id="PS50128">
    <property type="entry name" value="SURP"/>
    <property type="match status" value="1"/>
</dbReference>
<keyword evidence="1 2" id="KW-0694">RNA-binding</keyword>
<feature type="region of interest" description="Disordered" evidence="3">
    <location>
        <begin position="99"/>
        <end position="135"/>
    </location>
</feature>
<dbReference type="Pfam" id="PF00076">
    <property type="entry name" value="RRM_1"/>
    <property type="match status" value="1"/>
</dbReference>
<evidence type="ECO:0000259" key="5">
    <source>
        <dbReference type="PROSITE" id="PS50128"/>
    </source>
</evidence>
<dbReference type="OrthoDB" id="377209at2759"/>